<dbReference type="RefSeq" id="WP_338678941.1">
    <property type="nucleotide sequence ID" value="NZ_CP142523.1"/>
</dbReference>
<gene>
    <name evidence="1" type="ORF">OPV09_17580</name>
</gene>
<sequence>MMKNITSDKWPGKRASPVTTTIMDTVYANGAVQPQLLSEGEL</sequence>
<protein>
    <submittedName>
        <fullName evidence="1">Uncharacterized protein</fullName>
    </submittedName>
</protein>
<name>A0ABZ2GJJ2_9BURK</name>
<keyword evidence="2" id="KW-1185">Reference proteome</keyword>
<reference evidence="1 2" key="1">
    <citation type="submission" date="2024-01" db="EMBL/GenBank/DDBJ databases">
        <title>Draft genome sequences of nine bacterial species from freshwater ponds near Washington, DC.</title>
        <authorList>
            <person name="Pavloudi C."/>
            <person name="Oliver L."/>
            <person name="Slattery K."/>
            <person name="Lissner G."/>
            <person name="Saw J.H."/>
        </authorList>
    </citation>
    <scope>NUCLEOTIDE SEQUENCE [LARGE SCALE GENOMIC DNA]</scope>
    <source>
        <strain evidence="2">TB1-E2</strain>
    </source>
</reference>
<dbReference type="EMBL" id="CP142523">
    <property type="protein sequence ID" value="WWO44531.1"/>
    <property type="molecule type" value="Genomic_DNA"/>
</dbReference>
<accession>A0ABZ2GJJ2</accession>
<proteinExistence type="predicted"/>
<evidence type="ECO:0000313" key="1">
    <source>
        <dbReference type="EMBL" id="WWO44531.1"/>
    </source>
</evidence>
<evidence type="ECO:0000313" key="2">
    <source>
        <dbReference type="Proteomes" id="UP001373909"/>
    </source>
</evidence>
<organism evidence="1 2">
    <name type="scientific">Janthinobacterium aestuarii</name>
    <dbReference type="NCBI Taxonomy" id="2985511"/>
    <lineage>
        <taxon>Bacteria</taxon>
        <taxon>Pseudomonadati</taxon>
        <taxon>Pseudomonadota</taxon>
        <taxon>Betaproteobacteria</taxon>
        <taxon>Burkholderiales</taxon>
        <taxon>Oxalobacteraceae</taxon>
        <taxon>Janthinobacterium</taxon>
    </lineage>
</organism>
<dbReference type="Proteomes" id="UP001373909">
    <property type="component" value="Chromosome"/>
</dbReference>